<evidence type="ECO:0000256" key="1">
    <source>
        <dbReference type="SAM" id="MobiDB-lite"/>
    </source>
</evidence>
<dbReference type="Proteomes" id="UP000184304">
    <property type="component" value="Unassembled WGS sequence"/>
</dbReference>
<gene>
    <name evidence="2" type="ORF">ASPTUDRAFT_61403</name>
</gene>
<dbReference type="EMBL" id="KV878180">
    <property type="protein sequence ID" value="OJI88005.1"/>
    <property type="molecule type" value="Genomic_DNA"/>
</dbReference>
<proteinExistence type="predicted"/>
<name>A0A1L9NFJ4_ASPTC</name>
<reference evidence="3" key="1">
    <citation type="journal article" date="2017" name="Genome Biol.">
        <title>Comparative genomics reveals high biological diversity and specific adaptations in the industrially and medically important fungal genus Aspergillus.</title>
        <authorList>
            <person name="de Vries R.P."/>
            <person name="Riley R."/>
            <person name="Wiebenga A."/>
            <person name="Aguilar-Osorio G."/>
            <person name="Amillis S."/>
            <person name="Uchima C.A."/>
            <person name="Anderluh G."/>
            <person name="Asadollahi M."/>
            <person name="Askin M."/>
            <person name="Barry K."/>
            <person name="Battaglia E."/>
            <person name="Bayram O."/>
            <person name="Benocci T."/>
            <person name="Braus-Stromeyer S.A."/>
            <person name="Caldana C."/>
            <person name="Canovas D."/>
            <person name="Cerqueira G.C."/>
            <person name="Chen F."/>
            <person name="Chen W."/>
            <person name="Choi C."/>
            <person name="Clum A."/>
            <person name="Dos Santos R.A."/>
            <person name="Damasio A.R."/>
            <person name="Diallinas G."/>
            <person name="Emri T."/>
            <person name="Fekete E."/>
            <person name="Flipphi M."/>
            <person name="Freyberg S."/>
            <person name="Gallo A."/>
            <person name="Gournas C."/>
            <person name="Habgood R."/>
            <person name="Hainaut M."/>
            <person name="Harispe M.L."/>
            <person name="Henrissat B."/>
            <person name="Hilden K.S."/>
            <person name="Hope R."/>
            <person name="Hossain A."/>
            <person name="Karabika E."/>
            <person name="Karaffa L."/>
            <person name="Karanyi Z."/>
            <person name="Krasevec N."/>
            <person name="Kuo A."/>
            <person name="Kusch H."/>
            <person name="LaButti K."/>
            <person name="Lagendijk E.L."/>
            <person name="Lapidus A."/>
            <person name="Levasseur A."/>
            <person name="Lindquist E."/>
            <person name="Lipzen A."/>
            <person name="Logrieco A.F."/>
            <person name="MacCabe A."/>
            <person name="Maekelae M.R."/>
            <person name="Malavazi I."/>
            <person name="Melin P."/>
            <person name="Meyer V."/>
            <person name="Mielnichuk N."/>
            <person name="Miskei M."/>
            <person name="Molnar A.P."/>
            <person name="Mule G."/>
            <person name="Ngan C.Y."/>
            <person name="Orejas M."/>
            <person name="Orosz E."/>
            <person name="Ouedraogo J.P."/>
            <person name="Overkamp K.M."/>
            <person name="Park H.-S."/>
            <person name="Perrone G."/>
            <person name="Piumi F."/>
            <person name="Punt P.J."/>
            <person name="Ram A.F."/>
            <person name="Ramon A."/>
            <person name="Rauscher S."/>
            <person name="Record E."/>
            <person name="Riano-Pachon D.M."/>
            <person name="Robert V."/>
            <person name="Roehrig J."/>
            <person name="Ruller R."/>
            <person name="Salamov A."/>
            <person name="Salih N.S."/>
            <person name="Samson R.A."/>
            <person name="Sandor E."/>
            <person name="Sanguinetti M."/>
            <person name="Schuetze T."/>
            <person name="Sepcic K."/>
            <person name="Shelest E."/>
            <person name="Sherlock G."/>
            <person name="Sophianopoulou V."/>
            <person name="Squina F.M."/>
            <person name="Sun H."/>
            <person name="Susca A."/>
            <person name="Todd R.B."/>
            <person name="Tsang A."/>
            <person name="Unkles S.E."/>
            <person name="van de Wiele N."/>
            <person name="van Rossen-Uffink D."/>
            <person name="Oliveira J.V."/>
            <person name="Vesth T.C."/>
            <person name="Visser J."/>
            <person name="Yu J.-H."/>
            <person name="Zhou M."/>
            <person name="Andersen M.R."/>
            <person name="Archer D.B."/>
            <person name="Baker S.E."/>
            <person name="Benoit I."/>
            <person name="Brakhage A.A."/>
            <person name="Braus G.H."/>
            <person name="Fischer R."/>
            <person name="Frisvad J.C."/>
            <person name="Goldman G.H."/>
            <person name="Houbraken J."/>
            <person name="Oakley B."/>
            <person name="Pocsi I."/>
            <person name="Scazzocchio C."/>
            <person name="Seiboth B."/>
            <person name="vanKuyk P.A."/>
            <person name="Wortman J."/>
            <person name="Dyer P.S."/>
            <person name="Grigoriev I.V."/>
        </authorList>
    </citation>
    <scope>NUCLEOTIDE SEQUENCE [LARGE SCALE GENOMIC DNA]</scope>
    <source>
        <strain evidence="3">CBS 134.48</strain>
    </source>
</reference>
<feature type="region of interest" description="Disordered" evidence="1">
    <location>
        <begin position="55"/>
        <end position="98"/>
    </location>
</feature>
<keyword evidence="3" id="KW-1185">Reference proteome</keyword>
<dbReference type="AlphaFoldDB" id="A0A1L9NFJ4"/>
<organism evidence="2 3">
    <name type="scientific">Aspergillus tubingensis (strain CBS 134.48)</name>
    <dbReference type="NCBI Taxonomy" id="767770"/>
    <lineage>
        <taxon>Eukaryota</taxon>
        <taxon>Fungi</taxon>
        <taxon>Dikarya</taxon>
        <taxon>Ascomycota</taxon>
        <taxon>Pezizomycotina</taxon>
        <taxon>Eurotiomycetes</taxon>
        <taxon>Eurotiomycetidae</taxon>
        <taxon>Eurotiales</taxon>
        <taxon>Aspergillaceae</taxon>
        <taxon>Aspergillus</taxon>
        <taxon>Aspergillus subgen. Circumdati</taxon>
    </lineage>
</organism>
<sequence length="147" mass="15883">MAMVRSKGIMNGKGKAQEEGGHFSDGCIGAKCRWSEQQGDLTNCIQAGSPGWDDKQFSGEGMASDFSKTKPVTPPRAGANASARHKERQMSEPGIPMDSQTTADILVRESTQLLQPPNFGRRSRGGQRGNENEGKAWLILLAMFLDG</sequence>
<protein>
    <submittedName>
        <fullName evidence="2">Uncharacterized protein</fullName>
    </submittedName>
</protein>
<accession>A0A1L9NFJ4</accession>
<evidence type="ECO:0000313" key="2">
    <source>
        <dbReference type="EMBL" id="OJI88005.1"/>
    </source>
</evidence>
<evidence type="ECO:0000313" key="3">
    <source>
        <dbReference type="Proteomes" id="UP000184304"/>
    </source>
</evidence>
<dbReference type="VEuPathDB" id="FungiDB:ASPTUDRAFT_61403"/>
<feature type="region of interest" description="Disordered" evidence="1">
    <location>
        <begin position="110"/>
        <end position="132"/>
    </location>
</feature>